<evidence type="ECO:0000313" key="1">
    <source>
        <dbReference type="EMBL" id="CAD7800901.1"/>
    </source>
</evidence>
<proteinExistence type="predicted"/>
<protein>
    <recommendedName>
        <fullName evidence="3">DUF4270 domain-containing protein</fullName>
    </recommendedName>
</protein>
<dbReference type="InterPro" id="IPR025366">
    <property type="entry name" value="DUF4270"/>
</dbReference>
<dbReference type="AlphaFoldDB" id="A0A9N8MF63"/>
<dbReference type="Proteomes" id="UP000662618">
    <property type="component" value="Unassembled WGS sequence"/>
</dbReference>
<evidence type="ECO:0008006" key="3">
    <source>
        <dbReference type="Google" id="ProtNLM"/>
    </source>
</evidence>
<comment type="caution">
    <text evidence="1">The sequence shown here is derived from an EMBL/GenBank/DDBJ whole genome shotgun (WGS) entry which is preliminary data.</text>
</comment>
<sequence>MIYNMKKAFTILSMVIFGGMLVYNCEPEPDSLGEQLFLDGAAEGNEVAYDVIAYNMSNNDSIRSDASKLGMATIGAFNESQFGKQKAAYYTQLRLPAYDPDFGAEAIVDSVVLVIKPTYASDSVTTVTDENYVYPDGAVPAKQVMNRYPAVKYGKTKANGGKLTVKVHEVKEFLDGYNDIAYSNKIYEFDQLNPIGSKDFDGFVRSIAITKDSDNASLFSSEAGFRMLLSNNLFQSKIIDKKGQPELKDVASFIRHFRGLRISVEQQDGYLVQFSPSTVELLMYYKSLDTGATAKTQKKYTFSIGNGNVHIGNYIYDRAGSASQTALTGNKDTGDLQLFAQAMGGNSIGIRFPKATIDKLKMLYQNEKAAIVSAKIRMYTDQTAWNKYPKPSLMTIVQRDLDLTKTAGNQVTTNFTEDLLKLSSTPNFAYMRAYALDKNPAYYDFTVTQSLKNIVEAKPGEEIDYSNKYFKIDMGNFLQSSTGNTFAGYQFTSRAFSTDRAVFVGTDSTNPDNDPSKPYEIKLRVTYGKK</sequence>
<accession>A0A9N8MF63</accession>
<dbReference type="EMBL" id="CAJIMS010000001">
    <property type="protein sequence ID" value="CAD7800901.1"/>
    <property type="molecule type" value="Genomic_DNA"/>
</dbReference>
<reference evidence="1" key="1">
    <citation type="submission" date="2020-12" db="EMBL/GenBank/DDBJ databases">
        <authorList>
            <person name="Rodrigo-Torres L."/>
            <person name="Arahal R. D."/>
            <person name="Lucena T."/>
        </authorList>
    </citation>
    <scope>NUCLEOTIDE SEQUENCE</scope>
    <source>
        <strain evidence="1">CECT 9390</strain>
    </source>
</reference>
<organism evidence="1 2">
    <name type="scientific">Chryseobacterium aquaeductus</name>
    <dbReference type="NCBI Taxonomy" id="2675056"/>
    <lineage>
        <taxon>Bacteria</taxon>
        <taxon>Pseudomonadati</taxon>
        <taxon>Bacteroidota</taxon>
        <taxon>Flavobacteriia</taxon>
        <taxon>Flavobacteriales</taxon>
        <taxon>Weeksellaceae</taxon>
        <taxon>Chryseobacterium group</taxon>
        <taxon>Chryseobacterium</taxon>
    </lineage>
</organism>
<dbReference type="Pfam" id="PF14092">
    <property type="entry name" value="DUF4270"/>
    <property type="match status" value="1"/>
</dbReference>
<evidence type="ECO:0000313" key="2">
    <source>
        <dbReference type="Proteomes" id="UP000662618"/>
    </source>
</evidence>
<keyword evidence="2" id="KW-1185">Reference proteome</keyword>
<name>A0A9N8MF63_9FLAO</name>
<gene>
    <name evidence="1" type="ORF">CHRY9390_00697</name>
</gene>